<evidence type="ECO:0000313" key="1">
    <source>
        <dbReference type="EMBL" id="SOQ47431.1"/>
    </source>
</evidence>
<reference evidence="1" key="1">
    <citation type="submission" date="2016-07" db="EMBL/GenBank/DDBJ databases">
        <authorList>
            <person name="Bretaudeau A."/>
        </authorList>
    </citation>
    <scope>NUCLEOTIDE SEQUENCE</scope>
    <source>
        <strain evidence="1">Rice</strain>
        <tissue evidence="1">Whole body</tissue>
    </source>
</reference>
<name>A0A2H1W2X6_SPOFR</name>
<accession>A0A2H1W2X6</accession>
<dbReference type="AlphaFoldDB" id="A0A2H1W2X6"/>
<protein>
    <submittedName>
        <fullName evidence="1">SFRICE_020332</fullName>
    </submittedName>
</protein>
<proteinExistence type="predicted"/>
<dbReference type="EMBL" id="ODYU01005985">
    <property type="protein sequence ID" value="SOQ47431.1"/>
    <property type="molecule type" value="Genomic_DNA"/>
</dbReference>
<sequence length="124" mass="13966">MPNREWSTRLFFFFFKKRCPTLGFSPVVDAFTNIQVHMHMTPRPETTICGSHKELLRAGIEPATRCAAVGCTATTSTVQSCKIDSGSGKNIEMAQRDIYNYIVAGQCCQLKKSQVKGKFEFTYK</sequence>
<organism evidence="1">
    <name type="scientific">Spodoptera frugiperda</name>
    <name type="common">Fall armyworm</name>
    <dbReference type="NCBI Taxonomy" id="7108"/>
    <lineage>
        <taxon>Eukaryota</taxon>
        <taxon>Metazoa</taxon>
        <taxon>Ecdysozoa</taxon>
        <taxon>Arthropoda</taxon>
        <taxon>Hexapoda</taxon>
        <taxon>Insecta</taxon>
        <taxon>Pterygota</taxon>
        <taxon>Neoptera</taxon>
        <taxon>Endopterygota</taxon>
        <taxon>Lepidoptera</taxon>
        <taxon>Glossata</taxon>
        <taxon>Ditrysia</taxon>
        <taxon>Noctuoidea</taxon>
        <taxon>Noctuidae</taxon>
        <taxon>Amphipyrinae</taxon>
        <taxon>Spodoptera</taxon>
    </lineage>
</organism>
<gene>
    <name evidence="1" type="ORF">SFRICE_020332</name>
</gene>